<evidence type="ECO:0000313" key="2">
    <source>
        <dbReference type="Proteomes" id="UP001158049"/>
    </source>
</evidence>
<proteinExistence type="predicted"/>
<reference evidence="1 2" key="1">
    <citation type="submission" date="2017-05" db="EMBL/GenBank/DDBJ databases">
        <authorList>
            <person name="Varghese N."/>
            <person name="Submissions S."/>
        </authorList>
    </citation>
    <scope>NUCLEOTIDE SEQUENCE [LARGE SCALE GENOMIC DNA]</scope>
    <source>
        <strain evidence="1 2">DSM 26001</strain>
    </source>
</reference>
<dbReference type="InterPro" id="IPR011718">
    <property type="entry name" value="GshA"/>
</dbReference>
<keyword evidence="2" id="KW-1185">Reference proteome</keyword>
<dbReference type="Gene3D" id="3.40.50.11280">
    <property type="entry name" value="Glutamate-cysteine ligase, N-terminal domain"/>
    <property type="match status" value="1"/>
</dbReference>
<dbReference type="NCBIfam" id="TIGR02049">
    <property type="entry name" value="gshA_ferroox"/>
    <property type="match status" value="1"/>
</dbReference>
<accession>A0ABY1QK07</accession>
<protein>
    <submittedName>
        <fullName evidence="1">Glutamate--cysteine ligase</fullName>
    </submittedName>
</protein>
<dbReference type="SUPFAM" id="SSF56059">
    <property type="entry name" value="Glutathione synthetase ATP-binding domain-like"/>
    <property type="match status" value="1"/>
</dbReference>
<dbReference type="Pfam" id="PF08886">
    <property type="entry name" value="GshA"/>
    <property type="match status" value="1"/>
</dbReference>
<name>A0ABY1QK07_9BURK</name>
<dbReference type="RefSeq" id="WP_283444211.1">
    <property type="nucleotide sequence ID" value="NZ_FXUL01000019.1"/>
</dbReference>
<comment type="caution">
    <text evidence="1">The sequence shown here is derived from an EMBL/GenBank/DDBJ whole genome shotgun (WGS) entry which is preliminary data.</text>
</comment>
<organism evidence="1 2">
    <name type="scientific">Noviherbaspirillum suwonense</name>
    <dbReference type="NCBI Taxonomy" id="1224511"/>
    <lineage>
        <taxon>Bacteria</taxon>
        <taxon>Pseudomonadati</taxon>
        <taxon>Pseudomonadota</taxon>
        <taxon>Betaproteobacteria</taxon>
        <taxon>Burkholderiales</taxon>
        <taxon>Oxalobacteraceae</taxon>
        <taxon>Noviherbaspirillum</taxon>
    </lineage>
</organism>
<dbReference type="Proteomes" id="UP001158049">
    <property type="component" value="Unassembled WGS sequence"/>
</dbReference>
<dbReference type="InterPro" id="IPR042520">
    <property type="entry name" value="GshA_N"/>
</dbReference>
<sequence>MVPHLVTALNGPLLELEKKILAATPAIERWFRLEWQEHTPPFYCSVDLRNAGFKLAPVDTNLFPGGFNNLSPEMLPLAVQAAMAAIEKYCPDAKNLLMIPERHTRNTFYLQNVERLMQIFRQTGLNVRLGTLDETIKEPTPINLPDGGTLTLEPLEILANGRRVGLKNFDPCTILLNNDLSSGLPPILEDLNEQNVLPPLHAGWAVRRKTNHFSAYDDVVKKFAKLIDVDPWMLNPYFAKVGPVDFQERVGEDALAAGVDAVLAKIRKKYKEYGIKETPFVIVKADAGTYGMGIMTVRDASEVRDLNRKQRNKMAVVKDGLEVSNVIVQEGVYSFEHINEAVAEPVVYMIDRYVVGGFYRVHAERGVDENLNAPGAHFVPLAFAQQHALPNPHAKPGTTAPNRFYMYGVVARLALLAASLELEKTDPNPEVY</sequence>
<dbReference type="EMBL" id="FXUL01000019">
    <property type="protein sequence ID" value="SMP73171.1"/>
    <property type="molecule type" value="Genomic_DNA"/>
</dbReference>
<gene>
    <name evidence="1" type="ORF">SAMN06295970_11919</name>
</gene>
<evidence type="ECO:0000313" key="1">
    <source>
        <dbReference type="EMBL" id="SMP73171.1"/>
    </source>
</evidence>
<keyword evidence="1" id="KW-0436">Ligase</keyword>
<dbReference type="GO" id="GO:0016874">
    <property type="term" value="F:ligase activity"/>
    <property type="evidence" value="ECO:0007669"/>
    <property type="project" value="UniProtKB-KW"/>
</dbReference>